<protein>
    <recommendedName>
        <fullName evidence="6">DNA polymerase III subunit gamma/tau</fullName>
    </recommendedName>
</protein>
<reference evidence="4 5" key="2">
    <citation type="journal article" date="2019" name="Int. J. Syst. Evol. Microbiol.">
        <title>The Global Catalogue of Microorganisms (GCM) 10K type strain sequencing project: providing services to taxonomists for standard genome sequencing and annotation.</title>
        <authorList>
            <consortium name="The Broad Institute Genomics Platform"/>
            <consortium name="The Broad Institute Genome Sequencing Center for Infectious Disease"/>
            <person name="Wu L."/>
            <person name="Ma J."/>
        </authorList>
    </citation>
    <scope>NUCLEOTIDE SEQUENCE [LARGE SCALE GENOMIC DNA]</scope>
    <source>
        <strain evidence="4 5">JCM 16365</strain>
    </source>
</reference>
<feature type="compositionally biased region" description="Low complexity" evidence="1">
    <location>
        <begin position="47"/>
        <end position="61"/>
    </location>
</feature>
<comment type="caution">
    <text evidence="4">The sequence shown here is derived from an EMBL/GenBank/DDBJ whole genome shotgun (WGS) entry which is preliminary data.</text>
</comment>
<evidence type="ECO:0000256" key="1">
    <source>
        <dbReference type="SAM" id="MobiDB-lite"/>
    </source>
</evidence>
<evidence type="ECO:0000256" key="2">
    <source>
        <dbReference type="SAM" id="Phobius"/>
    </source>
</evidence>
<reference evidence="4" key="3">
    <citation type="submission" date="2023-12" db="EMBL/GenBank/DDBJ databases">
        <authorList>
            <person name="Sun Q."/>
            <person name="Inoue M."/>
        </authorList>
    </citation>
    <scope>NUCLEOTIDE SEQUENCE</scope>
    <source>
        <strain evidence="4">JCM 16365</strain>
    </source>
</reference>
<feature type="transmembrane region" description="Helical" evidence="2">
    <location>
        <begin position="67"/>
        <end position="87"/>
    </location>
</feature>
<dbReference type="RefSeq" id="WP_344226446.1">
    <property type="nucleotide sequence ID" value="NZ_BAAARI010000002.1"/>
</dbReference>
<evidence type="ECO:0000313" key="4">
    <source>
        <dbReference type="EMBL" id="GAA2572774.1"/>
    </source>
</evidence>
<keyword evidence="2" id="KW-1133">Transmembrane helix</keyword>
<name>A0ABN3P8R4_9MICO</name>
<keyword evidence="2" id="KW-0472">Membrane</keyword>
<evidence type="ECO:0008006" key="6">
    <source>
        <dbReference type="Google" id="ProtNLM"/>
    </source>
</evidence>
<keyword evidence="5" id="KW-1185">Reference proteome</keyword>
<proteinExistence type="predicted"/>
<dbReference type="Proteomes" id="UP001500274">
    <property type="component" value="Unassembled WGS sequence"/>
</dbReference>
<feature type="transmembrane region" description="Helical" evidence="2">
    <location>
        <begin position="134"/>
        <end position="153"/>
    </location>
</feature>
<keyword evidence="2" id="KW-0812">Transmembrane</keyword>
<feature type="region of interest" description="Disordered" evidence="1">
    <location>
        <begin position="1"/>
        <end position="61"/>
    </location>
</feature>
<accession>A0ABN3P8R4</accession>
<feature type="transmembrane region" description="Helical" evidence="2">
    <location>
        <begin position="107"/>
        <end position="127"/>
    </location>
</feature>
<dbReference type="EMBL" id="BAAARI010000002">
    <property type="protein sequence ID" value="GAA2568720.1"/>
    <property type="molecule type" value="Genomic_DNA"/>
</dbReference>
<evidence type="ECO:0000313" key="5">
    <source>
        <dbReference type="Proteomes" id="UP001500274"/>
    </source>
</evidence>
<organism evidence="4 5">
    <name type="scientific">Microbacterium binotii</name>
    <dbReference type="NCBI Taxonomy" id="462710"/>
    <lineage>
        <taxon>Bacteria</taxon>
        <taxon>Bacillati</taxon>
        <taxon>Actinomycetota</taxon>
        <taxon>Actinomycetes</taxon>
        <taxon>Micrococcales</taxon>
        <taxon>Microbacteriaceae</taxon>
        <taxon>Microbacterium</taxon>
    </lineage>
</organism>
<feature type="compositionally biased region" description="Acidic residues" evidence="1">
    <location>
        <begin position="8"/>
        <end position="17"/>
    </location>
</feature>
<gene>
    <name evidence="3" type="ORF">GCM10009862_04360</name>
    <name evidence="4" type="ORF">GCM10009862_09630</name>
</gene>
<reference evidence="3" key="1">
    <citation type="journal article" date="2014" name="Int. J. Syst. Evol. Microbiol.">
        <title>Complete genome of a new Firmicutes species belonging to the dominant human colonic microbiota ('Ruminococcus bicirculans') reveals two chromosomes and a selective capacity to utilize plant glucans.</title>
        <authorList>
            <consortium name="NISC Comparative Sequencing Program"/>
            <person name="Wegmann U."/>
            <person name="Louis P."/>
            <person name="Goesmann A."/>
            <person name="Henrissat B."/>
            <person name="Duncan S.H."/>
            <person name="Flint H.J."/>
        </authorList>
    </citation>
    <scope>NUCLEOTIDE SEQUENCE</scope>
    <source>
        <strain evidence="3">JCM 16365</strain>
    </source>
</reference>
<evidence type="ECO:0000313" key="3">
    <source>
        <dbReference type="EMBL" id="GAA2568720.1"/>
    </source>
</evidence>
<dbReference type="EMBL" id="BAAARI010000006">
    <property type="protein sequence ID" value="GAA2572774.1"/>
    <property type="molecule type" value="Genomic_DNA"/>
</dbReference>
<sequence>MVSRDDDALSWDGDDDPTLAPQVAPRRAASPSESELRTAPESRPSAETDAASASVADDADPAPMSNVALVTLGVFGGIYLLLAVGWFVGGSRLQFVAQLFINPAAHIAAWILAIAAPAVWFATALVLTRSRPIWLRITALVVGAVVLLPWPFLMTGVGA</sequence>
<feature type="compositionally biased region" description="Basic and acidic residues" evidence="1">
    <location>
        <begin position="34"/>
        <end position="46"/>
    </location>
</feature>